<proteinExistence type="predicted"/>
<sequence>MTQDPQRQSELKKIEMCDACAGIQRNWRKAPGHVELAQGSNYKRERATGMVTVTRYVCERCGTNWEYENDKNNMHAGWSLTGRRPTKD</sequence>
<comment type="caution">
    <text evidence="1">The sequence shown here is derived from an EMBL/GenBank/DDBJ whole genome shotgun (WGS) entry which is preliminary data.</text>
</comment>
<dbReference type="AlphaFoldDB" id="A0A014NPG5"/>
<dbReference type="RefSeq" id="WP_042415518.1">
    <property type="nucleotide sequence ID" value="NZ_JBOK01000003.1"/>
</dbReference>
<organism evidence="1 2">
    <name type="scientific">Comamonas aquatica DA1877</name>
    <dbReference type="NCBI Taxonomy" id="1457173"/>
    <lineage>
        <taxon>Bacteria</taxon>
        <taxon>Pseudomonadati</taxon>
        <taxon>Pseudomonadota</taxon>
        <taxon>Betaproteobacteria</taxon>
        <taxon>Burkholderiales</taxon>
        <taxon>Comamonadaceae</taxon>
        <taxon>Comamonas</taxon>
    </lineage>
</organism>
<dbReference type="PATRIC" id="fig|1457173.3.peg.763"/>
<name>A0A014NPG5_9BURK</name>
<protein>
    <submittedName>
        <fullName evidence="1">Uncharacterized protein</fullName>
    </submittedName>
</protein>
<keyword evidence="2" id="KW-1185">Reference proteome</keyword>
<accession>A0A014NPG5</accession>
<evidence type="ECO:0000313" key="2">
    <source>
        <dbReference type="Proteomes" id="UP000020766"/>
    </source>
</evidence>
<dbReference type="Proteomes" id="UP000020766">
    <property type="component" value="Unassembled WGS sequence"/>
</dbReference>
<reference evidence="1 2" key="1">
    <citation type="submission" date="2014-01" db="EMBL/GenBank/DDBJ databases">
        <title>Interspecies Systems Biology Uncovers Metabolites Affecting C. elegans Gene Expression and Life History Traits.</title>
        <authorList>
            <person name="Watson E."/>
            <person name="Macneil L.T."/>
            <person name="Ritter A.D."/>
            <person name="Yilmaz L.S."/>
            <person name="Rosebrock A.P."/>
            <person name="Caudy A.A."/>
            <person name="Walhout A.J."/>
        </authorList>
    </citation>
    <scope>NUCLEOTIDE SEQUENCE [LARGE SCALE GENOMIC DNA]</scope>
    <source>
        <strain evidence="1 2">DA1877</strain>
    </source>
</reference>
<dbReference type="EMBL" id="JBOK01000003">
    <property type="protein sequence ID" value="EXU81358.1"/>
    <property type="molecule type" value="Genomic_DNA"/>
</dbReference>
<dbReference type="GeneID" id="74937516"/>
<gene>
    <name evidence="1" type="ORF">AX13_11175</name>
</gene>
<evidence type="ECO:0000313" key="1">
    <source>
        <dbReference type="EMBL" id="EXU81358.1"/>
    </source>
</evidence>